<evidence type="ECO:0000256" key="4">
    <source>
        <dbReference type="ARBA" id="ARBA00022989"/>
    </source>
</evidence>
<keyword evidence="2" id="KW-1003">Cell membrane</keyword>
<dbReference type="Proteomes" id="UP001156102">
    <property type="component" value="Unassembled WGS sequence"/>
</dbReference>
<keyword evidence="9" id="KW-1185">Reference proteome</keyword>
<feature type="transmembrane region" description="Helical" evidence="6">
    <location>
        <begin position="109"/>
        <end position="126"/>
    </location>
</feature>
<evidence type="ECO:0000256" key="2">
    <source>
        <dbReference type="ARBA" id="ARBA00022475"/>
    </source>
</evidence>
<comment type="caution">
    <text evidence="8">The sequence shown here is derived from an EMBL/GenBank/DDBJ whole genome shotgun (WGS) entry which is preliminary data.</text>
</comment>
<reference evidence="8" key="1">
    <citation type="submission" date="2022-07" db="EMBL/GenBank/DDBJ databases">
        <authorList>
            <person name="Li W.-J."/>
            <person name="Deng Q.-Q."/>
        </authorList>
    </citation>
    <scope>NUCLEOTIDE SEQUENCE</scope>
    <source>
        <strain evidence="8">SYSU M60031</strain>
    </source>
</reference>
<accession>A0AA42BRW1</accession>
<dbReference type="RefSeq" id="WP_254757685.1">
    <property type="nucleotide sequence ID" value="NZ_JANCLT010000002.1"/>
</dbReference>
<dbReference type="InterPro" id="IPR051461">
    <property type="entry name" value="UPF0750_membrane"/>
</dbReference>
<dbReference type="PANTHER" id="PTHR33545">
    <property type="entry name" value="UPF0750 MEMBRANE PROTEIN YITT-RELATED"/>
    <property type="match status" value="1"/>
</dbReference>
<dbReference type="InterPro" id="IPR015867">
    <property type="entry name" value="N-reg_PII/ATP_PRibTrfase_C"/>
</dbReference>
<dbReference type="PIRSF" id="PIRSF006483">
    <property type="entry name" value="Membrane_protein_YitT"/>
    <property type="match status" value="1"/>
</dbReference>
<organism evidence="8 9">
    <name type="scientific">Ectobacillus ponti</name>
    <dbReference type="NCBI Taxonomy" id="2961894"/>
    <lineage>
        <taxon>Bacteria</taxon>
        <taxon>Bacillati</taxon>
        <taxon>Bacillota</taxon>
        <taxon>Bacilli</taxon>
        <taxon>Bacillales</taxon>
        <taxon>Bacillaceae</taxon>
        <taxon>Ectobacillus</taxon>
    </lineage>
</organism>
<evidence type="ECO:0000256" key="3">
    <source>
        <dbReference type="ARBA" id="ARBA00022692"/>
    </source>
</evidence>
<dbReference type="Pfam" id="PF02588">
    <property type="entry name" value="YitT_membrane"/>
    <property type="match status" value="1"/>
</dbReference>
<evidence type="ECO:0000256" key="5">
    <source>
        <dbReference type="ARBA" id="ARBA00023136"/>
    </source>
</evidence>
<dbReference type="Gene3D" id="3.30.70.120">
    <property type="match status" value="1"/>
</dbReference>
<keyword evidence="3 6" id="KW-0812">Transmembrane</keyword>
<comment type="subcellular location">
    <subcellularLocation>
        <location evidence="1">Cell membrane</location>
        <topology evidence="1">Multi-pass membrane protein</topology>
    </subcellularLocation>
</comment>
<keyword evidence="5 6" id="KW-0472">Membrane</keyword>
<evidence type="ECO:0000259" key="7">
    <source>
        <dbReference type="Pfam" id="PF10035"/>
    </source>
</evidence>
<proteinExistence type="predicted"/>
<evidence type="ECO:0000313" key="9">
    <source>
        <dbReference type="Proteomes" id="UP001156102"/>
    </source>
</evidence>
<dbReference type="CDD" id="cd16380">
    <property type="entry name" value="YitT_C"/>
    <property type="match status" value="1"/>
</dbReference>
<keyword evidence="4 6" id="KW-1133">Transmembrane helix</keyword>
<feature type="transmembrane region" description="Helical" evidence="6">
    <location>
        <begin position="12"/>
        <end position="32"/>
    </location>
</feature>
<dbReference type="Pfam" id="PF10035">
    <property type="entry name" value="DUF2179"/>
    <property type="match status" value="1"/>
</dbReference>
<feature type="transmembrane region" description="Helical" evidence="6">
    <location>
        <begin position="79"/>
        <end position="97"/>
    </location>
</feature>
<evidence type="ECO:0000313" key="8">
    <source>
        <dbReference type="EMBL" id="MCP8967768.1"/>
    </source>
</evidence>
<evidence type="ECO:0000256" key="6">
    <source>
        <dbReference type="SAM" id="Phobius"/>
    </source>
</evidence>
<dbReference type="EMBL" id="JANCLT010000002">
    <property type="protein sequence ID" value="MCP8967768.1"/>
    <property type="molecule type" value="Genomic_DNA"/>
</dbReference>
<dbReference type="GO" id="GO:0005886">
    <property type="term" value="C:plasma membrane"/>
    <property type="evidence" value="ECO:0007669"/>
    <property type="project" value="UniProtKB-SubCell"/>
</dbReference>
<dbReference type="AlphaFoldDB" id="A0AA42BRW1"/>
<feature type="domain" description="DUF2179" evidence="7">
    <location>
        <begin position="221"/>
        <end position="275"/>
    </location>
</feature>
<protein>
    <submittedName>
        <fullName evidence="8">YitT family protein</fullName>
    </submittedName>
</protein>
<dbReference type="InterPro" id="IPR003740">
    <property type="entry name" value="YitT"/>
</dbReference>
<name>A0AA42BRW1_9BACI</name>
<gene>
    <name evidence="8" type="ORF">NK662_04340</name>
</gene>
<dbReference type="PANTHER" id="PTHR33545:SF9">
    <property type="entry name" value="UPF0750 MEMBRANE PROTEIN YITE"/>
    <property type="match status" value="1"/>
</dbReference>
<evidence type="ECO:0000256" key="1">
    <source>
        <dbReference type="ARBA" id="ARBA00004651"/>
    </source>
</evidence>
<feature type="transmembrane region" description="Helical" evidence="6">
    <location>
        <begin position="52"/>
        <end position="72"/>
    </location>
</feature>
<dbReference type="InterPro" id="IPR019264">
    <property type="entry name" value="DUF2179"/>
</dbReference>
<sequence length="279" mass="30777">MLDKLVKFLSLNLGVILMAINIHVFLAPNHFAAGGLSGLTIVLSHLAPTLSIGLWMLLLNIVLFLIGFWILGPQFGLKTIYASFALSGMVWLLGKLYPLAGPLSHDKLIQLIVGLIISGMGLALILQQNASTGGMDLIAMILNKYFAIDIGKAMFMSDFIIVILSMLTLGVESGLYSLFGVMLRGLVIDYFVQQFTMTKQVVVISSHCEPIRDFIVTQLKRSATIHEAKGAYTNEKKDVLTIVLERQELLQLKTYIHQVDHNAFITVHNTNEVMGNGFN</sequence>